<dbReference type="PANTHER" id="PTHR46811">
    <property type="entry name" value="COILED-COIL-HELIX-COILED-COIL-HELIX DOMAIN-CONTAINING PROTEIN 7"/>
    <property type="match status" value="1"/>
</dbReference>
<evidence type="ECO:0000313" key="5">
    <source>
        <dbReference type="EMBL" id="KIW17606.1"/>
    </source>
</evidence>
<dbReference type="PANTHER" id="PTHR46811:SF1">
    <property type="entry name" value="COILED-COIL-HELIX-COILED-COIL-HELIX DOMAIN-CONTAINING PROTEIN 7"/>
    <property type="match status" value="1"/>
</dbReference>
<dbReference type="GO" id="GO:0005758">
    <property type="term" value="C:mitochondrial intermembrane space"/>
    <property type="evidence" value="ECO:0007669"/>
    <property type="project" value="UniProtKB-SubCell"/>
</dbReference>
<proteinExistence type="predicted"/>
<keyword evidence="3" id="KW-0496">Mitochondrion</keyword>
<dbReference type="GeneID" id="27331884"/>
<keyword evidence="6" id="KW-1185">Reference proteome</keyword>
<evidence type="ECO:0000313" key="6">
    <source>
        <dbReference type="Proteomes" id="UP000053328"/>
    </source>
</evidence>
<name>A0A0D1YQW5_9EURO</name>
<dbReference type="Proteomes" id="UP000053328">
    <property type="component" value="Unassembled WGS sequence"/>
</dbReference>
<evidence type="ECO:0008006" key="7">
    <source>
        <dbReference type="Google" id="ProtNLM"/>
    </source>
</evidence>
<dbReference type="InterPro" id="IPR051040">
    <property type="entry name" value="COX23"/>
</dbReference>
<dbReference type="EMBL" id="KN847494">
    <property type="protein sequence ID" value="KIW17606.1"/>
    <property type="molecule type" value="Genomic_DNA"/>
</dbReference>
<gene>
    <name evidence="5" type="ORF">PV08_04801</name>
</gene>
<dbReference type="HOGENOM" id="CLU_157422_1_0_1"/>
<organism evidence="5 6">
    <name type="scientific">Exophiala spinifera</name>
    <dbReference type="NCBI Taxonomy" id="91928"/>
    <lineage>
        <taxon>Eukaryota</taxon>
        <taxon>Fungi</taxon>
        <taxon>Dikarya</taxon>
        <taxon>Ascomycota</taxon>
        <taxon>Pezizomycotina</taxon>
        <taxon>Eurotiomycetes</taxon>
        <taxon>Chaetothyriomycetidae</taxon>
        <taxon>Chaetothyriales</taxon>
        <taxon>Herpotrichiellaceae</taxon>
        <taxon>Exophiala</taxon>
    </lineage>
</organism>
<dbReference type="SUPFAM" id="SSF47072">
    <property type="entry name" value="Cysteine alpha-hairpin motif"/>
    <property type="match status" value="1"/>
</dbReference>
<keyword evidence="4" id="KW-1015">Disulfide bond</keyword>
<dbReference type="AlphaFoldDB" id="A0A0D1YQW5"/>
<protein>
    <recommendedName>
        <fullName evidence="7">Cytochrome c oxidase-assembly factor COX23, mitochondrial</fullName>
    </recommendedName>
</protein>
<evidence type="ECO:0000256" key="2">
    <source>
        <dbReference type="ARBA" id="ARBA00004569"/>
    </source>
</evidence>
<evidence type="ECO:0000256" key="1">
    <source>
        <dbReference type="ARBA" id="ARBA00003875"/>
    </source>
</evidence>
<reference evidence="5 6" key="1">
    <citation type="submission" date="2015-01" db="EMBL/GenBank/DDBJ databases">
        <title>The Genome Sequence of Exophiala spinifera CBS89968.</title>
        <authorList>
            <consortium name="The Broad Institute Genomics Platform"/>
            <person name="Cuomo C."/>
            <person name="de Hoog S."/>
            <person name="Gorbushina A."/>
            <person name="Stielow B."/>
            <person name="Teixiera M."/>
            <person name="Abouelleil A."/>
            <person name="Chapman S.B."/>
            <person name="Priest M."/>
            <person name="Young S.K."/>
            <person name="Wortman J."/>
            <person name="Nusbaum C."/>
            <person name="Birren B."/>
        </authorList>
    </citation>
    <scope>NUCLEOTIDE SEQUENCE [LARGE SCALE GENOMIC DNA]</scope>
    <source>
        <strain evidence="5 6">CBS 89968</strain>
    </source>
</reference>
<evidence type="ECO:0000256" key="3">
    <source>
        <dbReference type="ARBA" id="ARBA00023128"/>
    </source>
</evidence>
<comment type="function">
    <text evidence="1">Required for the assembly of cytochrome c oxidase.</text>
</comment>
<dbReference type="InterPro" id="IPR009069">
    <property type="entry name" value="Cys_alpha_HP_mot_SF"/>
</dbReference>
<accession>A0A0D1YQW5</accession>
<dbReference type="RefSeq" id="XP_016237822.1">
    <property type="nucleotide sequence ID" value="XM_016379145.1"/>
</dbReference>
<sequence>MATTAESDQSAGQEVNWKKEDKAFQAKRTSEYYDPCQEAANKSIRCMNRNGGDRDMCQDYFQYVDRPTQPTNTCPLNEALISLLLARPEELTVSTENRAYRDCKKEWMARRKAQSKSWFS</sequence>
<dbReference type="STRING" id="91928.A0A0D1YQW5"/>
<dbReference type="GO" id="GO:0033108">
    <property type="term" value="P:mitochondrial respiratory chain complex assembly"/>
    <property type="evidence" value="ECO:0007669"/>
    <property type="project" value="TreeGrafter"/>
</dbReference>
<evidence type="ECO:0000256" key="4">
    <source>
        <dbReference type="ARBA" id="ARBA00023157"/>
    </source>
</evidence>
<comment type="subcellular location">
    <subcellularLocation>
        <location evidence="2">Mitochondrion intermembrane space</location>
    </subcellularLocation>
</comment>
<dbReference type="OrthoDB" id="9971592at2759"/>
<dbReference type="VEuPathDB" id="FungiDB:PV08_04801"/>